<reference evidence="2 3" key="1">
    <citation type="submission" date="2020-08" db="EMBL/GenBank/DDBJ databases">
        <authorList>
            <person name="Sun Q."/>
            <person name="Inoue M."/>
        </authorList>
    </citation>
    <scope>NUCLEOTIDE SEQUENCE [LARGE SCALE GENOMIC DNA]</scope>
    <source>
        <strain evidence="2 3">CCM 8938</strain>
    </source>
</reference>
<feature type="domain" description="PIN" evidence="1">
    <location>
        <begin position="3"/>
        <end position="122"/>
    </location>
</feature>
<keyword evidence="3" id="KW-1185">Reference proteome</keyword>
<dbReference type="Gene3D" id="3.40.50.1010">
    <property type="entry name" value="5'-nuclease"/>
    <property type="match status" value="1"/>
</dbReference>
<dbReference type="InterPro" id="IPR002716">
    <property type="entry name" value="PIN_dom"/>
</dbReference>
<dbReference type="InterPro" id="IPR041705">
    <property type="entry name" value="PIN_Sll0205"/>
</dbReference>
<gene>
    <name evidence="2" type="ORF">H7U22_18005</name>
</gene>
<dbReference type="SUPFAM" id="SSF88723">
    <property type="entry name" value="PIN domain-like"/>
    <property type="match status" value="1"/>
</dbReference>
<dbReference type="InterPro" id="IPR052919">
    <property type="entry name" value="TA_system_RNase"/>
</dbReference>
<dbReference type="PANTHER" id="PTHR36173:SF2">
    <property type="entry name" value="RIBONUCLEASE VAPC16"/>
    <property type="match status" value="1"/>
</dbReference>
<comment type="caution">
    <text evidence="2">The sequence shown here is derived from an EMBL/GenBank/DDBJ whole genome shotgun (WGS) entry which is preliminary data.</text>
</comment>
<proteinExistence type="predicted"/>
<accession>A0ABR7KWA4</accession>
<evidence type="ECO:0000259" key="1">
    <source>
        <dbReference type="Pfam" id="PF01850"/>
    </source>
</evidence>
<dbReference type="CDD" id="cd09872">
    <property type="entry name" value="PIN_Sll0205-like"/>
    <property type="match status" value="1"/>
</dbReference>
<organism evidence="2 3">
    <name type="scientific">Pedobacter fastidiosus</name>
    <dbReference type="NCBI Taxonomy" id="2765361"/>
    <lineage>
        <taxon>Bacteria</taxon>
        <taxon>Pseudomonadati</taxon>
        <taxon>Bacteroidota</taxon>
        <taxon>Sphingobacteriia</taxon>
        <taxon>Sphingobacteriales</taxon>
        <taxon>Sphingobacteriaceae</taxon>
        <taxon>Pedobacter</taxon>
    </lineage>
</organism>
<dbReference type="PANTHER" id="PTHR36173">
    <property type="entry name" value="RIBONUCLEASE VAPC16-RELATED"/>
    <property type="match status" value="1"/>
</dbReference>
<dbReference type="EMBL" id="JACRYL010000019">
    <property type="protein sequence ID" value="MBC6112321.1"/>
    <property type="molecule type" value="Genomic_DNA"/>
</dbReference>
<evidence type="ECO:0000313" key="3">
    <source>
        <dbReference type="Proteomes" id="UP000652755"/>
    </source>
</evidence>
<sequence length="127" mass="14857">MRYLIDTHIFISLINKDDTFINKSIKSIEDVNNDIFLSIASIWEIVIKINIGKLTLTRNLQEMYNLIENLNISVLNIQKLHLDTYLTLPIIHRDPFDRIIISQAIADDLTLITDDQHIRNYPNLKLL</sequence>
<evidence type="ECO:0000313" key="2">
    <source>
        <dbReference type="EMBL" id="MBC6112321.1"/>
    </source>
</evidence>
<protein>
    <submittedName>
        <fullName evidence="2">Type II toxin-antitoxin system VapC family toxin</fullName>
    </submittedName>
</protein>
<dbReference type="Pfam" id="PF01850">
    <property type="entry name" value="PIN"/>
    <property type="match status" value="1"/>
</dbReference>
<dbReference type="Proteomes" id="UP000652755">
    <property type="component" value="Unassembled WGS sequence"/>
</dbReference>
<name>A0ABR7KWA4_9SPHI</name>
<dbReference type="InterPro" id="IPR029060">
    <property type="entry name" value="PIN-like_dom_sf"/>
</dbReference>
<dbReference type="RefSeq" id="WP_187072748.1">
    <property type="nucleotide sequence ID" value="NZ_JACRYL010000019.1"/>
</dbReference>